<dbReference type="Proteomes" id="UP000887564">
    <property type="component" value="Unplaced"/>
</dbReference>
<sequence>ANPFRADSRARRRDIDSYDRSASGKRRRSAVCVAGGGKFALMQVARSADTPRVISSTSPIDEPPIIPRYDTAHYPSDVSVTRTRTAVTVPQRAVYASSPMVAQSPTGVIFRTDLFSQTPLTQSITRDGQGAVRTIITATRAGGTTMGEVRGAVNGVDTSQEAGTSGAPLQRQQQRQFINGSLSDHA</sequence>
<organism evidence="2 3">
    <name type="scientific">Parascaris equorum</name>
    <name type="common">Equine roundworm</name>
    <dbReference type="NCBI Taxonomy" id="6256"/>
    <lineage>
        <taxon>Eukaryota</taxon>
        <taxon>Metazoa</taxon>
        <taxon>Ecdysozoa</taxon>
        <taxon>Nematoda</taxon>
        <taxon>Chromadorea</taxon>
        <taxon>Rhabditida</taxon>
        <taxon>Spirurina</taxon>
        <taxon>Ascaridomorpha</taxon>
        <taxon>Ascaridoidea</taxon>
        <taxon>Ascarididae</taxon>
        <taxon>Parascaris</taxon>
    </lineage>
</organism>
<dbReference type="AlphaFoldDB" id="A0A914RJH3"/>
<accession>A0A914RJH3</accession>
<evidence type="ECO:0000313" key="2">
    <source>
        <dbReference type="Proteomes" id="UP000887564"/>
    </source>
</evidence>
<evidence type="ECO:0000313" key="3">
    <source>
        <dbReference type="WBParaSite" id="PEQ_0000666901-mRNA-1"/>
    </source>
</evidence>
<dbReference type="WBParaSite" id="PEQ_0000666901-mRNA-1">
    <property type="protein sequence ID" value="PEQ_0000666901-mRNA-1"/>
    <property type="gene ID" value="PEQ_0000666901"/>
</dbReference>
<keyword evidence="2" id="KW-1185">Reference proteome</keyword>
<evidence type="ECO:0000256" key="1">
    <source>
        <dbReference type="SAM" id="MobiDB-lite"/>
    </source>
</evidence>
<protein>
    <submittedName>
        <fullName evidence="3">Uncharacterized protein</fullName>
    </submittedName>
</protein>
<feature type="region of interest" description="Disordered" evidence="1">
    <location>
        <begin position="1"/>
        <end position="22"/>
    </location>
</feature>
<proteinExistence type="predicted"/>
<name>A0A914RJH3_PAREQ</name>
<feature type="compositionally biased region" description="Basic and acidic residues" evidence="1">
    <location>
        <begin position="1"/>
        <end position="19"/>
    </location>
</feature>
<reference evidence="3" key="1">
    <citation type="submission" date="2022-11" db="UniProtKB">
        <authorList>
            <consortium name="WormBaseParasite"/>
        </authorList>
    </citation>
    <scope>IDENTIFICATION</scope>
</reference>